<dbReference type="AlphaFoldDB" id="A0A6J6U1J0"/>
<feature type="domain" description="HTH tetR-type" evidence="4">
    <location>
        <begin position="20"/>
        <end position="80"/>
    </location>
</feature>
<sequence length="180" mass="19763">MQSSPLSTQPKYSLQGGIHRRTESAILSATKSLIALHGASNISMIEIADASEVSRATLYNHYRDKNAVLMALITAEVERLVETAQRAGTPADALELLSREISADTALHAMRTHDQDLLIEIMSQAQNPLYLVLATCIYEATKSEAGTGLAMRWLLGQVMQPITPKQSRDQAELLVDRTLF</sequence>
<evidence type="ECO:0000313" key="5">
    <source>
        <dbReference type="EMBL" id="CAB4752463.1"/>
    </source>
</evidence>
<dbReference type="GO" id="GO:0000976">
    <property type="term" value="F:transcription cis-regulatory region binding"/>
    <property type="evidence" value="ECO:0007669"/>
    <property type="project" value="TreeGrafter"/>
</dbReference>
<name>A0A6J6U1J0_9ZZZZ</name>
<keyword evidence="2" id="KW-0238">DNA-binding</keyword>
<dbReference type="Pfam" id="PF00440">
    <property type="entry name" value="TetR_N"/>
    <property type="match status" value="1"/>
</dbReference>
<dbReference type="SUPFAM" id="SSF46689">
    <property type="entry name" value="Homeodomain-like"/>
    <property type="match status" value="1"/>
</dbReference>
<dbReference type="Gene3D" id="1.10.357.10">
    <property type="entry name" value="Tetracycline Repressor, domain 2"/>
    <property type="match status" value="1"/>
</dbReference>
<protein>
    <submittedName>
        <fullName evidence="5">Unannotated protein</fullName>
    </submittedName>
</protein>
<reference evidence="5" key="1">
    <citation type="submission" date="2020-05" db="EMBL/GenBank/DDBJ databases">
        <authorList>
            <person name="Chiriac C."/>
            <person name="Salcher M."/>
            <person name="Ghai R."/>
            <person name="Kavagutti S V."/>
        </authorList>
    </citation>
    <scope>NUCLEOTIDE SEQUENCE</scope>
</reference>
<evidence type="ECO:0000256" key="3">
    <source>
        <dbReference type="ARBA" id="ARBA00023163"/>
    </source>
</evidence>
<dbReference type="PANTHER" id="PTHR30055:SF234">
    <property type="entry name" value="HTH-TYPE TRANSCRIPTIONAL REGULATOR BETI"/>
    <property type="match status" value="1"/>
</dbReference>
<evidence type="ECO:0000259" key="4">
    <source>
        <dbReference type="PROSITE" id="PS50977"/>
    </source>
</evidence>
<dbReference type="PANTHER" id="PTHR30055">
    <property type="entry name" value="HTH-TYPE TRANSCRIPTIONAL REGULATOR RUTR"/>
    <property type="match status" value="1"/>
</dbReference>
<dbReference type="GO" id="GO:0003700">
    <property type="term" value="F:DNA-binding transcription factor activity"/>
    <property type="evidence" value="ECO:0007669"/>
    <property type="project" value="TreeGrafter"/>
</dbReference>
<organism evidence="5">
    <name type="scientific">freshwater metagenome</name>
    <dbReference type="NCBI Taxonomy" id="449393"/>
    <lineage>
        <taxon>unclassified sequences</taxon>
        <taxon>metagenomes</taxon>
        <taxon>ecological metagenomes</taxon>
    </lineage>
</organism>
<dbReference type="InterPro" id="IPR009057">
    <property type="entry name" value="Homeodomain-like_sf"/>
</dbReference>
<accession>A0A6J6U1J0</accession>
<gene>
    <name evidence="5" type="ORF">UFOPK2827_00622</name>
</gene>
<keyword evidence="1" id="KW-0805">Transcription regulation</keyword>
<proteinExistence type="predicted"/>
<dbReference type="EMBL" id="CAEZZE010000102">
    <property type="protein sequence ID" value="CAB4752463.1"/>
    <property type="molecule type" value="Genomic_DNA"/>
</dbReference>
<dbReference type="PROSITE" id="PS50977">
    <property type="entry name" value="HTH_TETR_2"/>
    <property type="match status" value="1"/>
</dbReference>
<evidence type="ECO:0000256" key="1">
    <source>
        <dbReference type="ARBA" id="ARBA00023015"/>
    </source>
</evidence>
<dbReference type="InterPro" id="IPR001647">
    <property type="entry name" value="HTH_TetR"/>
</dbReference>
<dbReference type="PRINTS" id="PR00455">
    <property type="entry name" value="HTHTETR"/>
</dbReference>
<keyword evidence="3" id="KW-0804">Transcription</keyword>
<dbReference type="InterPro" id="IPR050109">
    <property type="entry name" value="HTH-type_TetR-like_transc_reg"/>
</dbReference>
<evidence type="ECO:0000256" key="2">
    <source>
        <dbReference type="ARBA" id="ARBA00023125"/>
    </source>
</evidence>